<accession>A0AAQ3K0C9</accession>
<proteinExistence type="predicted"/>
<gene>
    <name evidence="2" type="ORF">Cni_G05943</name>
</gene>
<dbReference type="PANTHER" id="PTHR33144:SF50">
    <property type="entry name" value="OS03G0714750 PROTEIN"/>
    <property type="match status" value="1"/>
</dbReference>
<evidence type="ECO:0000313" key="3">
    <source>
        <dbReference type="Proteomes" id="UP001327560"/>
    </source>
</evidence>
<organism evidence="2 3">
    <name type="scientific">Canna indica</name>
    <name type="common">Indian-shot</name>
    <dbReference type="NCBI Taxonomy" id="4628"/>
    <lineage>
        <taxon>Eukaryota</taxon>
        <taxon>Viridiplantae</taxon>
        <taxon>Streptophyta</taxon>
        <taxon>Embryophyta</taxon>
        <taxon>Tracheophyta</taxon>
        <taxon>Spermatophyta</taxon>
        <taxon>Magnoliopsida</taxon>
        <taxon>Liliopsida</taxon>
        <taxon>Zingiberales</taxon>
        <taxon>Cannaceae</taxon>
        <taxon>Canna</taxon>
    </lineage>
</organism>
<protein>
    <recommendedName>
        <fullName evidence="4">Transposase</fullName>
    </recommendedName>
</protein>
<dbReference type="PANTHER" id="PTHR33144">
    <property type="entry name" value="OS10G0409366 PROTEIN-RELATED"/>
    <property type="match status" value="1"/>
</dbReference>
<evidence type="ECO:0000313" key="2">
    <source>
        <dbReference type="EMBL" id="WOK97235.1"/>
    </source>
</evidence>
<dbReference type="Pfam" id="PF03004">
    <property type="entry name" value="Transposase_24"/>
    <property type="match status" value="1"/>
</dbReference>
<keyword evidence="3" id="KW-1185">Reference proteome</keyword>
<dbReference type="AlphaFoldDB" id="A0AAQ3K0C9"/>
<dbReference type="EMBL" id="CP136891">
    <property type="protein sequence ID" value="WOK97235.1"/>
    <property type="molecule type" value="Genomic_DNA"/>
</dbReference>
<feature type="compositionally biased region" description="Polar residues" evidence="1">
    <location>
        <begin position="37"/>
        <end position="48"/>
    </location>
</feature>
<evidence type="ECO:0000256" key="1">
    <source>
        <dbReference type="SAM" id="MobiDB-lite"/>
    </source>
</evidence>
<evidence type="ECO:0008006" key="4">
    <source>
        <dbReference type="Google" id="ProtNLM"/>
    </source>
</evidence>
<feature type="compositionally biased region" description="Low complexity" evidence="1">
    <location>
        <begin position="13"/>
        <end position="26"/>
    </location>
</feature>
<reference evidence="2 3" key="1">
    <citation type="submission" date="2023-10" db="EMBL/GenBank/DDBJ databases">
        <title>Chromosome-scale genome assembly provides insights into flower coloration mechanisms of Canna indica.</title>
        <authorList>
            <person name="Li C."/>
        </authorList>
    </citation>
    <scope>NUCLEOTIDE SEQUENCE [LARGE SCALE GENOMIC DNA]</scope>
    <source>
        <tissue evidence="2">Flower</tissue>
    </source>
</reference>
<name>A0AAQ3K0C9_9LILI</name>
<sequence>MAKRKRLNIVVEQQGDGSSQSQSSDNQADDGERLVDASTNTLDGSQQPKKVRGPTLMPDFWDLGENERAVIEVDPVTHTPVGGDDGDLANCLGTMARMSHLAPIDYLEWRKMPEYLKEEMWRIVESKVKFVPSYNDATKSWVLKKINDSWRYWKCELKSKGFDDSLNEEQMAAKIPDYRVDKDQYAKLFHHWVIEEAKNISSTNKGNRAKYDEPHCLGTKSIKKYIGEKTKEANGVAPSRAQVYIDSRTRKNGNIVNEKATQVAERRKTIMNEDGQISEVSWQNDVYSKVKDRRRGGEYDVLVALHPLR</sequence>
<dbReference type="Proteomes" id="UP001327560">
    <property type="component" value="Chromosome 2"/>
</dbReference>
<dbReference type="InterPro" id="IPR004252">
    <property type="entry name" value="Probable_transposase_24"/>
</dbReference>
<feature type="region of interest" description="Disordered" evidence="1">
    <location>
        <begin position="1"/>
        <end position="56"/>
    </location>
</feature>